<dbReference type="GO" id="GO:0016829">
    <property type="term" value="F:lyase activity"/>
    <property type="evidence" value="ECO:0007669"/>
    <property type="project" value="UniProtKB-KW"/>
</dbReference>
<dbReference type="CDD" id="cd01355">
    <property type="entry name" value="AcnX"/>
    <property type="match status" value="1"/>
</dbReference>
<evidence type="ECO:0000256" key="8">
    <source>
        <dbReference type="ARBA" id="ARBA00046520"/>
    </source>
</evidence>
<dbReference type="Pfam" id="PF04412">
    <property type="entry name" value="AcnX"/>
    <property type="match status" value="1"/>
</dbReference>
<keyword evidence="3" id="KW-0414">Isoprene biosynthesis</keyword>
<evidence type="ECO:0000313" key="12">
    <source>
        <dbReference type="EMBL" id="HGT82381.1"/>
    </source>
</evidence>
<comment type="similarity">
    <text evidence="7">Belongs to the AcnX type II large subunit family.</text>
</comment>
<evidence type="ECO:0000256" key="7">
    <source>
        <dbReference type="ARBA" id="ARBA00046333"/>
    </source>
</evidence>
<dbReference type="EC" id="4.2.1.182" evidence="9"/>
<evidence type="ECO:0000256" key="2">
    <source>
        <dbReference type="ARBA" id="ARBA00023004"/>
    </source>
</evidence>
<organism evidence="12">
    <name type="scientific">Archaeoglobus fulgidus</name>
    <dbReference type="NCBI Taxonomy" id="2234"/>
    <lineage>
        <taxon>Archaea</taxon>
        <taxon>Methanobacteriati</taxon>
        <taxon>Methanobacteriota</taxon>
        <taxon>Archaeoglobi</taxon>
        <taxon>Archaeoglobales</taxon>
        <taxon>Archaeoglobaceae</taxon>
        <taxon>Archaeoglobus</taxon>
    </lineage>
</organism>
<comment type="subunit">
    <text evidence="8">Heterodimer composed of a large subunit (PMDh-L) and a small subunit (PMDh-S).</text>
</comment>
<evidence type="ECO:0000256" key="1">
    <source>
        <dbReference type="ARBA" id="ARBA00005092"/>
    </source>
</evidence>
<evidence type="ECO:0000256" key="10">
    <source>
        <dbReference type="ARBA" id="ARBA00047196"/>
    </source>
</evidence>
<dbReference type="InterPro" id="IPR007506">
    <property type="entry name" value="PMDh-L-like_dom"/>
</dbReference>
<evidence type="ECO:0000256" key="4">
    <source>
        <dbReference type="ARBA" id="ARBA00023239"/>
    </source>
</evidence>
<dbReference type="EMBL" id="DSYZ01000034">
    <property type="protein sequence ID" value="HGT82381.1"/>
    <property type="molecule type" value="Genomic_DNA"/>
</dbReference>
<dbReference type="PANTHER" id="PTHR36577">
    <property type="entry name" value="DUF521 DOMAIN PROTEIN (AFU_ORTHOLOGUE AFUA_6G00490)"/>
    <property type="match status" value="1"/>
</dbReference>
<proteinExistence type="inferred from homology"/>
<sequence>MLLREIESLEIDEKCVRILKALAKIYKAEGFVEISSAHISGVSYDNIGEEGLEWLKSIKGSVKVYTTLNPAGMDCERWGEMGIKEDFYRKQLEILRIFENLGVELTLTCTPYYIKAPKLGEHIAWAESSAVVYANSLLGARTNRESGISALASAIAGVTPYYGLHIKENRAPTVVVKARGDLSVVGYKAGLELPSEIPFFVFDRKVSETELKLLSASIAATGNVAMFHVENFTPEWRDFEKPKEKIEIEGKLEKSCEAELIAIGCPHCSKEELERILRLLDGKRVKRELWIFTSRDVAREAKGVVEKIERLGAKVFKDTCMVVSPATERFKCVMVNSGKALEYLPKKRRVEVAFASLEDCVEYAVS</sequence>
<feature type="domain" description="Phosphomevalonate dehydratase large subunit-like" evidence="11">
    <location>
        <begin position="11"/>
        <end position="362"/>
    </location>
</feature>
<keyword evidence="4" id="KW-0456">Lyase</keyword>
<evidence type="ECO:0000256" key="9">
    <source>
        <dbReference type="ARBA" id="ARBA00047176"/>
    </source>
</evidence>
<accession>A0A7J3M0G5</accession>
<gene>
    <name evidence="12" type="ORF">ENT52_01440</name>
</gene>
<comment type="catalytic activity">
    <reaction evidence="5">
        <text>(R)-5-phosphomevalonate = (2E)-3-methyl-5-phosphooxypent-2-enoate + H2O</text>
        <dbReference type="Rhea" id="RHEA:78975"/>
        <dbReference type="ChEBI" id="CHEBI:15377"/>
        <dbReference type="ChEBI" id="CHEBI:58146"/>
        <dbReference type="ChEBI" id="CHEBI:229665"/>
        <dbReference type="EC" id="4.2.1.182"/>
    </reaction>
    <physiologicalReaction direction="left-to-right" evidence="5">
        <dbReference type="Rhea" id="RHEA:78976"/>
    </physiologicalReaction>
</comment>
<dbReference type="GO" id="GO:0008299">
    <property type="term" value="P:isoprenoid biosynthetic process"/>
    <property type="evidence" value="ECO:0007669"/>
    <property type="project" value="UniProtKB-KW"/>
</dbReference>
<evidence type="ECO:0000256" key="3">
    <source>
        <dbReference type="ARBA" id="ARBA00023229"/>
    </source>
</evidence>
<keyword evidence="2" id="KW-0408">Iron</keyword>
<comment type="pathway">
    <text evidence="1">Isoprenoid biosynthesis; isopentenyl diphosphate biosynthesis via mevalonate pathway.</text>
</comment>
<evidence type="ECO:0000259" key="11">
    <source>
        <dbReference type="Pfam" id="PF04412"/>
    </source>
</evidence>
<dbReference type="PANTHER" id="PTHR36577:SF3">
    <property type="entry name" value="DUF521 DOMAIN PROTEIN (AFU_ORTHOLOGUE AFUA_6G00490)"/>
    <property type="match status" value="1"/>
</dbReference>
<protein>
    <recommendedName>
        <fullName evidence="10">Phosphomevalonate dehydratase large subunit</fullName>
        <ecNumber evidence="9">4.2.1.182</ecNumber>
    </recommendedName>
</protein>
<dbReference type="PROSITE" id="PS50890">
    <property type="entry name" value="PUA"/>
    <property type="match status" value="1"/>
</dbReference>
<comment type="function">
    <text evidence="6">Component of a hydro-lyase that catalyzes the dehydration of mevalonate 5-phosphate (MVA5P) to form trans-anhydromevalonate 5-phosphate (tAHMP). Involved in the archaeal mevalonate (MVA) pathway, which provides fundamental precursors for isoprenoid biosynthesis, such as isopentenyl diphosphate (IPP) and dimethylallyl diphosphate (DMAPP).</text>
</comment>
<name>A0A7J3M0G5_ARCFL</name>
<evidence type="ECO:0000256" key="5">
    <source>
        <dbReference type="ARBA" id="ARBA00045120"/>
    </source>
</evidence>
<evidence type="ECO:0000256" key="6">
    <source>
        <dbReference type="ARBA" id="ARBA00045299"/>
    </source>
</evidence>
<dbReference type="AlphaFoldDB" id="A0A7J3M0G5"/>
<reference evidence="12" key="1">
    <citation type="journal article" date="2020" name="mSystems">
        <title>Genome- and Community-Level Interaction Insights into Carbon Utilization and Element Cycling Functions of Hydrothermarchaeota in Hydrothermal Sediment.</title>
        <authorList>
            <person name="Zhou Z."/>
            <person name="Liu Y."/>
            <person name="Xu W."/>
            <person name="Pan J."/>
            <person name="Luo Z.H."/>
            <person name="Li M."/>
        </authorList>
    </citation>
    <scope>NUCLEOTIDE SEQUENCE [LARGE SCALE GENOMIC DNA]</scope>
    <source>
        <strain evidence="12">SpSt-587</strain>
    </source>
</reference>
<comment type="caution">
    <text evidence="12">The sequence shown here is derived from an EMBL/GenBank/DDBJ whole genome shotgun (WGS) entry which is preliminary data.</text>
</comment>